<dbReference type="Proteomes" id="UP001497644">
    <property type="component" value="Chromosome 8"/>
</dbReference>
<keyword evidence="1" id="KW-0472">Membrane</keyword>
<feature type="transmembrane region" description="Helical" evidence="1">
    <location>
        <begin position="58"/>
        <end position="79"/>
    </location>
</feature>
<name>A0AAV2P8D6_9HYME</name>
<dbReference type="PANTHER" id="PTHR37159">
    <property type="entry name" value="GH11867P"/>
    <property type="match status" value="1"/>
</dbReference>
<accession>A0AAV2P8D6</accession>
<sequence length="337" mass="39560">MKKHIDDVQTPTVDEHFKLILEDYSINNPEMNVTSDDLPHWYNQKLHKEAQNYYNRNIMAINIVSLMGLITVFSVAQILKVLMFTKQSNTTCAAFKRYLKTVLHIHSIYTFDANNPDSNWYKSINVIRWKHNTNSQRSKKAGVGPIYQRDMALTQFSFVGYIFIMPEVFGLCSKPEEAEALNHFWRVIGYMLGIPDRLNICRKSAVETRELCQKIFKDVYIKCLSEASPDFFHIASTILNSLWYIDIHSDKDSILALIYRLHGIEYKKPLGWYSWLNMKYIDLLFKLCLIPYVGTVTRIYLNCSFRLKLFIVENYPILAWAKLGKKNIQINLYSKYE</sequence>
<evidence type="ECO:0000256" key="1">
    <source>
        <dbReference type="SAM" id="Phobius"/>
    </source>
</evidence>
<protein>
    <recommendedName>
        <fullName evidence="4">ER-bound oxygenase mpaB/mpaB'/Rubber oxygenase catalytic domain-containing protein</fullName>
    </recommendedName>
</protein>
<reference evidence="2" key="1">
    <citation type="submission" date="2024-04" db="EMBL/GenBank/DDBJ databases">
        <authorList>
            <consortium name="Molecular Ecology Group"/>
        </authorList>
    </citation>
    <scope>NUCLEOTIDE SEQUENCE</scope>
</reference>
<gene>
    <name evidence="2" type="ORF">LPLAT_LOCUS13317</name>
</gene>
<keyword evidence="1" id="KW-1133">Transmembrane helix</keyword>
<dbReference type="PANTHER" id="PTHR37159:SF1">
    <property type="entry name" value="GH11867P"/>
    <property type="match status" value="1"/>
</dbReference>
<evidence type="ECO:0000313" key="3">
    <source>
        <dbReference type="Proteomes" id="UP001497644"/>
    </source>
</evidence>
<dbReference type="AlphaFoldDB" id="A0AAV2P8D6"/>
<keyword evidence="1" id="KW-0812">Transmembrane</keyword>
<organism evidence="2 3">
    <name type="scientific">Lasius platythorax</name>
    <dbReference type="NCBI Taxonomy" id="488582"/>
    <lineage>
        <taxon>Eukaryota</taxon>
        <taxon>Metazoa</taxon>
        <taxon>Ecdysozoa</taxon>
        <taxon>Arthropoda</taxon>
        <taxon>Hexapoda</taxon>
        <taxon>Insecta</taxon>
        <taxon>Pterygota</taxon>
        <taxon>Neoptera</taxon>
        <taxon>Endopterygota</taxon>
        <taxon>Hymenoptera</taxon>
        <taxon>Apocrita</taxon>
        <taxon>Aculeata</taxon>
        <taxon>Formicoidea</taxon>
        <taxon>Formicidae</taxon>
        <taxon>Formicinae</taxon>
        <taxon>Lasius</taxon>
        <taxon>Lasius</taxon>
    </lineage>
</organism>
<dbReference type="EMBL" id="OZ034831">
    <property type="protein sequence ID" value="CAL1688201.1"/>
    <property type="molecule type" value="Genomic_DNA"/>
</dbReference>
<keyword evidence="3" id="KW-1185">Reference proteome</keyword>
<proteinExistence type="predicted"/>
<evidence type="ECO:0000313" key="2">
    <source>
        <dbReference type="EMBL" id="CAL1688201.1"/>
    </source>
</evidence>
<evidence type="ECO:0008006" key="4">
    <source>
        <dbReference type="Google" id="ProtNLM"/>
    </source>
</evidence>